<gene>
    <name evidence="2" type="primary">tagF</name>
    <name evidence="2" type="ORF">Q9315_24005</name>
</gene>
<name>A0ABY9KDZ5_9HYPH</name>
<dbReference type="Proteomes" id="UP001225788">
    <property type="component" value="Plasmid unnamed1"/>
</dbReference>
<dbReference type="InterPro" id="IPR001932">
    <property type="entry name" value="PPM-type_phosphatase-like_dom"/>
</dbReference>
<dbReference type="EMBL" id="CP132315">
    <property type="protein sequence ID" value="WLS05222.1"/>
    <property type="molecule type" value="Genomic_DNA"/>
</dbReference>
<evidence type="ECO:0000259" key="1">
    <source>
        <dbReference type="PROSITE" id="PS51746"/>
    </source>
</evidence>
<dbReference type="InterPro" id="IPR017748">
    <property type="entry name" value="TagF"/>
</dbReference>
<dbReference type="RefSeq" id="WP_306161686.1">
    <property type="nucleotide sequence ID" value="NZ_CP132315.1"/>
</dbReference>
<dbReference type="Gene3D" id="3.40.1730.10">
    <property type="entry name" value="pa0076 domain"/>
    <property type="match status" value="1"/>
</dbReference>
<evidence type="ECO:0000313" key="3">
    <source>
        <dbReference type="Proteomes" id="UP001225788"/>
    </source>
</evidence>
<feature type="domain" description="PPM-type phosphatase" evidence="1">
    <location>
        <begin position="247"/>
        <end position="469"/>
    </location>
</feature>
<dbReference type="CDD" id="cd00143">
    <property type="entry name" value="PP2Cc"/>
    <property type="match status" value="1"/>
</dbReference>
<dbReference type="SMART" id="SM00331">
    <property type="entry name" value="PP2C_SIG"/>
    <property type="match status" value="1"/>
</dbReference>
<sequence length="487" mass="53488">MMAQSPQLGFFGKIASRGDFVSRNLDAGLRATLEEWLDRSLSESRKNLGDEWLDLYLTAPLWRFIMARGLCGDDPMAGVLMPSVDKVGRYYPLALVTPLPACNAPSRLFRSANQWFQGLERLALSTLEDGMDLEAFEAAVIAHGIPEYERQEEQIATPTSMAITPGAGIDRAYTVILDKLFSGEHADFSLWWTSGSDRVEASLLFSPGIPEPVKFCALLDGRWNKWNWRIAKPIAAEALSPPDVLEKRAPEAIQGRGEGRSHVGTTREQNQDAWLSDDLRQVYCVADGAGGHAEGDFASRAVIEAIASVPAHLGFQDKLKAVLRAVQSAHDRCLRRASTLGPDTLVASTLAVLVLDSDRYALVWAGDSRIYHLRDETLTCITADHSDAQGYLTKAVGWGEWLEPDVRLGSIRHGDRFLLVTDGISKMLPIDEICTLVQEGSPEHVLRALLESALIAGATDNITAVVIDTAEALPKPEEARRDWETVT</sequence>
<evidence type="ECO:0000313" key="2">
    <source>
        <dbReference type="EMBL" id="WLS05222.1"/>
    </source>
</evidence>
<dbReference type="SMART" id="SM00332">
    <property type="entry name" value="PP2Cc"/>
    <property type="match status" value="1"/>
</dbReference>
<protein>
    <submittedName>
        <fullName evidence="2">Type VI secretion system-associated protein TagF</fullName>
    </submittedName>
</protein>
<keyword evidence="3" id="KW-1185">Reference proteome</keyword>
<proteinExistence type="predicted"/>
<dbReference type="NCBIfam" id="TIGR03373">
    <property type="entry name" value="VI_minor_4"/>
    <property type="match status" value="1"/>
</dbReference>
<reference evidence="2 3" key="1">
    <citation type="submission" date="2023-08" db="EMBL/GenBank/DDBJ databases">
        <title>Pathogen: clinical or host-associated sample.</title>
        <authorList>
            <person name="Hergert J."/>
            <person name="Casey R."/>
            <person name="Wagner J."/>
            <person name="Young E.L."/>
            <person name="Oakeson K.F."/>
        </authorList>
    </citation>
    <scope>NUCLEOTIDE SEQUENCE [LARGE SCALE GENOMIC DNA]</scope>
    <source>
        <strain evidence="2 3">UPHL-collab-2</strain>
        <plasmid evidence="2 3">unnamed1</plasmid>
    </source>
</reference>
<dbReference type="Pfam" id="PF09867">
    <property type="entry name" value="TagF_N"/>
    <property type="match status" value="1"/>
</dbReference>
<dbReference type="InterPro" id="IPR038225">
    <property type="entry name" value="TagF_sf"/>
</dbReference>
<dbReference type="Gene3D" id="3.60.40.10">
    <property type="entry name" value="PPM-type phosphatase domain"/>
    <property type="match status" value="1"/>
</dbReference>
<geneLocation type="plasmid" evidence="2 3">
    <name>unnamed1</name>
</geneLocation>
<dbReference type="PROSITE" id="PS51746">
    <property type="entry name" value="PPM_2"/>
    <property type="match status" value="1"/>
</dbReference>
<keyword evidence="2" id="KW-0614">Plasmid</keyword>
<accession>A0ABY9KDZ5</accession>
<dbReference type="Pfam" id="PF13672">
    <property type="entry name" value="PP2C_2"/>
    <property type="match status" value="1"/>
</dbReference>
<organism evidence="2 3">
    <name type="scientific">Shinella oryzae</name>
    <dbReference type="NCBI Taxonomy" id="2871820"/>
    <lineage>
        <taxon>Bacteria</taxon>
        <taxon>Pseudomonadati</taxon>
        <taxon>Pseudomonadota</taxon>
        <taxon>Alphaproteobacteria</taxon>
        <taxon>Hyphomicrobiales</taxon>
        <taxon>Rhizobiaceae</taxon>
        <taxon>Shinella</taxon>
    </lineage>
</organism>
<dbReference type="SUPFAM" id="SSF81606">
    <property type="entry name" value="PP2C-like"/>
    <property type="match status" value="1"/>
</dbReference>
<dbReference type="InterPro" id="IPR036457">
    <property type="entry name" value="PPM-type-like_dom_sf"/>
</dbReference>